<reference evidence="1" key="1">
    <citation type="submission" date="2021-06" db="EMBL/GenBank/DDBJ databases">
        <authorList>
            <person name="Kallberg Y."/>
            <person name="Tangrot J."/>
            <person name="Rosling A."/>
        </authorList>
    </citation>
    <scope>NUCLEOTIDE SEQUENCE</scope>
    <source>
        <strain evidence="1">AU212A</strain>
    </source>
</reference>
<dbReference type="Proteomes" id="UP000789860">
    <property type="component" value="Unassembled WGS sequence"/>
</dbReference>
<sequence length="59" mass="6763">MIVKSKNLIGYLPEILNEALKDINIGDIAKVIDKINEDPKFDDLQKEINELKNTRRPAN</sequence>
<comment type="caution">
    <text evidence="1">The sequence shown here is derived from an EMBL/GenBank/DDBJ whole genome shotgun (WGS) entry which is preliminary data.</text>
</comment>
<name>A0ACA9KDI8_9GLOM</name>
<evidence type="ECO:0000313" key="2">
    <source>
        <dbReference type="Proteomes" id="UP000789860"/>
    </source>
</evidence>
<accession>A0ACA9KDI8</accession>
<dbReference type="EMBL" id="CAJVPM010001441">
    <property type="protein sequence ID" value="CAG8466902.1"/>
    <property type="molecule type" value="Genomic_DNA"/>
</dbReference>
<protein>
    <submittedName>
        <fullName evidence="1">3833_t:CDS:1</fullName>
    </submittedName>
</protein>
<evidence type="ECO:0000313" key="1">
    <source>
        <dbReference type="EMBL" id="CAG8466902.1"/>
    </source>
</evidence>
<organism evidence="1 2">
    <name type="scientific">Scutellospora calospora</name>
    <dbReference type="NCBI Taxonomy" id="85575"/>
    <lineage>
        <taxon>Eukaryota</taxon>
        <taxon>Fungi</taxon>
        <taxon>Fungi incertae sedis</taxon>
        <taxon>Mucoromycota</taxon>
        <taxon>Glomeromycotina</taxon>
        <taxon>Glomeromycetes</taxon>
        <taxon>Diversisporales</taxon>
        <taxon>Gigasporaceae</taxon>
        <taxon>Scutellospora</taxon>
    </lineage>
</organism>
<gene>
    <name evidence="1" type="ORF">SCALOS_LOCUS1860</name>
</gene>
<proteinExistence type="predicted"/>
<keyword evidence="2" id="KW-1185">Reference proteome</keyword>